<dbReference type="Proteomes" id="UP000685013">
    <property type="component" value="Chromosome 11"/>
</dbReference>
<gene>
    <name evidence="2" type="primary">PP2B10</name>
    <name evidence="2" type="ORF">SDJN03_16332</name>
</gene>
<dbReference type="PANTHER" id="PTHR32278">
    <property type="entry name" value="F-BOX DOMAIN-CONTAINING PROTEIN"/>
    <property type="match status" value="1"/>
</dbReference>
<dbReference type="Pfam" id="PF12937">
    <property type="entry name" value="F-box-like"/>
    <property type="match status" value="1"/>
</dbReference>
<comment type="caution">
    <text evidence="2">The sequence shown here is derived from an EMBL/GenBank/DDBJ whole genome shotgun (WGS) entry which is preliminary data.</text>
</comment>
<evidence type="ECO:0000259" key="1">
    <source>
        <dbReference type="PROSITE" id="PS50181"/>
    </source>
</evidence>
<dbReference type="Pfam" id="PF14299">
    <property type="entry name" value="PP2"/>
    <property type="match status" value="1"/>
</dbReference>
<proteinExistence type="predicted"/>
<evidence type="ECO:0000313" key="2">
    <source>
        <dbReference type="EMBL" id="KAG6587767.1"/>
    </source>
</evidence>
<dbReference type="AlphaFoldDB" id="A0AAV6MVQ9"/>
<feature type="domain" description="F-box" evidence="1">
    <location>
        <begin position="9"/>
        <end position="55"/>
    </location>
</feature>
<feature type="non-terminal residue" evidence="2">
    <location>
        <position position="1"/>
    </location>
</feature>
<keyword evidence="3" id="KW-1185">Reference proteome</keyword>
<dbReference type="EMBL" id="JAGKQH010000011">
    <property type="protein sequence ID" value="KAG6587767.1"/>
    <property type="molecule type" value="Genomic_DNA"/>
</dbReference>
<dbReference type="InterPro" id="IPR001810">
    <property type="entry name" value="F-box_dom"/>
</dbReference>
<dbReference type="CDD" id="cd22162">
    <property type="entry name" value="F-box_AtSKIP3-like"/>
    <property type="match status" value="1"/>
</dbReference>
<dbReference type="PROSITE" id="PS50181">
    <property type="entry name" value="FBOX"/>
    <property type="match status" value="1"/>
</dbReference>
<dbReference type="PANTHER" id="PTHR32278:SF143">
    <property type="entry name" value="F-BOX PROTEIN PP2-B1"/>
    <property type="match status" value="1"/>
</dbReference>
<dbReference type="InterPro" id="IPR025886">
    <property type="entry name" value="PP2-like"/>
</dbReference>
<protein>
    <submittedName>
        <fullName evidence="2">F-box protein PP2-B10</fullName>
    </submittedName>
</protein>
<evidence type="ECO:0000313" key="3">
    <source>
        <dbReference type="Proteomes" id="UP000685013"/>
    </source>
</evidence>
<name>A0AAV6MVQ9_9ROSI</name>
<reference evidence="2 3" key="1">
    <citation type="journal article" date="2021" name="Hortic Res">
        <title>The domestication of Cucurbita argyrosperma as revealed by the genome of its wild relative.</title>
        <authorList>
            <person name="Barrera-Redondo J."/>
            <person name="Sanchez-de la Vega G."/>
            <person name="Aguirre-Liguori J.A."/>
            <person name="Castellanos-Morales G."/>
            <person name="Gutierrez-Guerrero Y.T."/>
            <person name="Aguirre-Dugua X."/>
            <person name="Aguirre-Planter E."/>
            <person name="Tenaillon M.I."/>
            <person name="Lira-Saade R."/>
            <person name="Eguiarte L.E."/>
        </authorList>
    </citation>
    <scope>NUCLEOTIDE SEQUENCE [LARGE SCALE GENOMIC DNA]</scope>
    <source>
        <strain evidence="2">JBR-2021</strain>
    </source>
</reference>
<organism evidence="2 3">
    <name type="scientific">Cucurbita argyrosperma subsp. sororia</name>
    <dbReference type="NCBI Taxonomy" id="37648"/>
    <lineage>
        <taxon>Eukaryota</taxon>
        <taxon>Viridiplantae</taxon>
        <taxon>Streptophyta</taxon>
        <taxon>Embryophyta</taxon>
        <taxon>Tracheophyta</taxon>
        <taxon>Spermatophyta</taxon>
        <taxon>Magnoliopsida</taxon>
        <taxon>eudicotyledons</taxon>
        <taxon>Gunneridae</taxon>
        <taxon>Pentapetalae</taxon>
        <taxon>rosids</taxon>
        <taxon>fabids</taxon>
        <taxon>Cucurbitales</taxon>
        <taxon>Cucurbitaceae</taxon>
        <taxon>Cucurbiteae</taxon>
        <taxon>Cucurbita</taxon>
    </lineage>
</organism>
<dbReference type="SMART" id="SM00256">
    <property type="entry name" value="FBOX"/>
    <property type="match status" value="1"/>
</dbReference>
<sequence>MEEEMRTAAADLSSLPEGVIAHILSLTTPLDVCRASTVSRIFHSAAQSDIVWNRFLPPDLDVLISRSKSDDLDFDPISSSKKNIFFSLCDSPMLLDDGDKSLALEKWTGRKCIMLGARNITIVWSDTPEYWTWEHHPDSRFAEVAVLLQVWWLEIRGRMSCRILTRRTTYGVYLVFKMNEDEYRGFNFDLAEVRAGILGTESDPKTVCLDPDLENSRLRLAPWLIDHSLEMSSELEQPKERQDGWFEIQLGEFESGDGDDEVEMDLMEVKGGTRKIGLVVEGIEIRPKPTSVLA</sequence>
<accession>A0AAV6MVQ9</accession>